<accession>A0A8S5VLD2</accession>
<sequence length="35" mass="4200">MRQQYKKLQYGLQRLQLLRVHGCVACYTIMSKTQI</sequence>
<dbReference type="EMBL" id="BK035299">
    <property type="protein sequence ID" value="DAG91990.1"/>
    <property type="molecule type" value="Genomic_DNA"/>
</dbReference>
<name>A0A8S5VLD2_9CAUD</name>
<reference evidence="1" key="1">
    <citation type="journal article" date="2021" name="Proc. Natl. Acad. Sci. U.S.A.">
        <title>A Catalog of Tens of Thousands of Viruses from Human Metagenomes Reveals Hidden Associations with Chronic Diseases.</title>
        <authorList>
            <person name="Tisza M.J."/>
            <person name="Buck C.B."/>
        </authorList>
    </citation>
    <scope>NUCLEOTIDE SEQUENCE</scope>
    <source>
        <strain evidence="1">CtchT39</strain>
    </source>
</reference>
<proteinExistence type="predicted"/>
<organism evidence="1">
    <name type="scientific">Ackermannviridae sp</name>
    <dbReference type="NCBI Taxonomy" id="2831612"/>
    <lineage>
        <taxon>Viruses</taxon>
        <taxon>Duplodnaviria</taxon>
        <taxon>Heunggongvirae</taxon>
        <taxon>Uroviricota</taxon>
        <taxon>Caudoviricetes</taxon>
        <taxon>Pantevenvirales</taxon>
        <taxon>Ackermannviridae</taxon>
    </lineage>
</organism>
<evidence type="ECO:0000313" key="1">
    <source>
        <dbReference type="EMBL" id="DAG91990.1"/>
    </source>
</evidence>
<protein>
    <submittedName>
        <fullName evidence="1">Uncharacterized protein</fullName>
    </submittedName>
</protein>